<dbReference type="GeneID" id="8740449"/>
<dbReference type="EMBL" id="CP001857">
    <property type="protein sequence ID" value="ADB58798.1"/>
    <property type="molecule type" value="Genomic_DNA"/>
</dbReference>
<sequence length="108" mass="12414">MLIPFKCPECGKKYWIELSIRYELYNYVGAMSELARIHIKDAIVRDIWTDEEVAFEVQRTIASLLKEGIPRKQVVEEVSQLYGIPAIHVDELIENLLSKVPELNTPVG</sequence>
<dbReference type="OrthoDB" id="381497at2157"/>
<dbReference type="AlphaFoldDB" id="D2RFA4"/>
<dbReference type="RefSeq" id="WP_012941133.1">
    <property type="nucleotide sequence ID" value="NC_013741.1"/>
</dbReference>
<accession>D2RFA4</accession>
<dbReference type="PaxDb" id="572546-Arcpr_1754"/>
<organism evidence="1 2">
    <name type="scientific">Archaeoglobus profundus (strain DSM 5631 / JCM 9629 / NBRC 100127 / Av18)</name>
    <dbReference type="NCBI Taxonomy" id="572546"/>
    <lineage>
        <taxon>Archaea</taxon>
        <taxon>Methanobacteriati</taxon>
        <taxon>Methanobacteriota</taxon>
        <taxon>Archaeoglobi</taxon>
        <taxon>Archaeoglobales</taxon>
        <taxon>Archaeoglobaceae</taxon>
        <taxon>Archaeoglobus</taxon>
    </lineage>
</organism>
<proteinExistence type="predicted"/>
<protein>
    <submittedName>
        <fullName evidence="1">Uncharacterized protein</fullName>
    </submittedName>
</protein>
<gene>
    <name evidence="1" type="ordered locus">Arcpr_1754</name>
</gene>
<name>D2RFA4_ARCPA</name>
<reference evidence="1 2" key="1">
    <citation type="journal article" date="2010" name="Stand. Genomic Sci.">
        <title>Complete genome sequence of Archaeoglobus profundus type strain (AV18).</title>
        <authorList>
            <person name="von Jan M."/>
            <person name="Lapidus A."/>
            <person name="Del Rio T.G."/>
            <person name="Copeland A."/>
            <person name="Tice H."/>
            <person name="Cheng J.F."/>
            <person name="Lucas S."/>
            <person name="Chen F."/>
            <person name="Nolan M."/>
            <person name="Goodwin L."/>
            <person name="Han C."/>
            <person name="Pitluck S."/>
            <person name="Liolios K."/>
            <person name="Ivanova N."/>
            <person name="Mavromatis K."/>
            <person name="Ovchinnikova G."/>
            <person name="Chertkov O."/>
            <person name="Pati A."/>
            <person name="Chen A."/>
            <person name="Palaniappan K."/>
            <person name="Land M."/>
            <person name="Hauser L."/>
            <person name="Chang Y.J."/>
            <person name="Jeffries C.D."/>
            <person name="Saunders E."/>
            <person name="Brettin T."/>
            <person name="Detter J.C."/>
            <person name="Chain P."/>
            <person name="Eichinger K."/>
            <person name="Huber H."/>
            <person name="Spring S."/>
            <person name="Rohde M."/>
            <person name="Goker M."/>
            <person name="Wirth R."/>
            <person name="Woyke T."/>
            <person name="Bristow J."/>
            <person name="Eisen J.A."/>
            <person name="Markowitz V."/>
            <person name="Hugenholtz P."/>
            <person name="Kyrpides N.C."/>
            <person name="Klenk H.P."/>
        </authorList>
    </citation>
    <scope>NUCLEOTIDE SEQUENCE [LARGE SCALE GENOMIC DNA]</scope>
    <source>
        <strain evidence="2">DSM 5631 / JCM 9629 / NBRC 100127 / Av18</strain>
    </source>
</reference>
<keyword evidence="2" id="KW-1185">Reference proteome</keyword>
<dbReference type="eggNOG" id="arCOG06736">
    <property type="taxonomic scope" value="Archaea"/>
</dbReference>
<evidence type="ECO:0000313" key="1">
    <source>
        <dbReference type="EMBL" id="ADB58798.1"/>
    </source>
</evidence>
<evidence type="ECO:0000313" key="2">
    <source>
        <dbReference type="Proteomes" id="UP000001901"/>
    </source>
</evidence>
<dbReference type="STRING" id="572546.Arcpr_1754"/>
<dbReference type="KEGG" id="apo:Arcpr_1754"/>
<dbReference type="HOGENOM" id="CLU_174502_0_0_2"/>
<dbReference type="Proteomes" id="UP000001901">
    <property type="component" value="Chromosome"/>
</dbReference>